<dbReference type="Proteomes" id="UP001172386">
    <property type="component" value="Unassembled WGS sequence"/>
</dbReference>
<keyword evidence="2" id="KW-1185">Reference proteome</keyword>
<dbReference type="EMBL" id="JAPDRQ010000024">
    <property type="protein sequence ID" value="KAJ9661325.1"/>
    <property type="molecule type" value="Genomic_DNA"/>
</dbReference>
<proteinExistence type="predicted"/>
<protein>
    <submittedName>
        <fullName evidence="1">Uncharacterized protein</fullName>
    </submittedName>
</protein>
<gene>
    <name evidence="1" type="ORF">H2198_002068</name>
</gene>
<accession>A0ACC3AFW7</accession>
<sequence length="399" mass="45857">MAKTSSQRPKRCREVQTPVSCIAIEPPQKRPRSSLTDPASPELVSSISASQRSFVGRWTEEQDWPQDFFQQDGVKCLLARKKLPSPRSEGSYIASPTSSDPKPPEEKSTPYQYPAYPTLLETQGNSYMREHELGVTEEGEQLCRMLLWREQPTPTDTIFRDDVFRATCNRLQGTNEARIIKDLTPLIVPSAEPLATLGAKHLDIVVESVSECWDCCIPVIRPRPQPDYALGFARSAFTDDQLTKLQPFIGEPSDLSYFMATYYMHFPFLTCEVKSFDVGFAVPDRQNAHSMTVAMRGIVELFRRVRREQELHRQILGFSFSHDHDSVRIWGHYPVINKDKTTFWRHLIRKFDFTETNGAEKWVAYTFTMNVYDMWVTPHFRMICSAIDDLPFQQHSAAS</sequence>
<organism evidence="1 2">
    <name type="scientific">Neophaeococcomyces mojaviensis</name>
    <dbReference type="NCBI Taxonomy" id="3383035"/>
    <lineage>
        <taxon>Eukaryota</taxon>
        <taxon>Fungi</taxon>
        <taxon>Dikarya</taxon>
        <taxon>Ascomycota</taxon>
        <taxon>Pezizomycotina</taxon>
        <taxon>Eurotiomycetes</taxon>
        <taxon>Chaetothyriomycetidae</taxon>
        <taxon>Chaetothyriales</taxon>
        <taxon>Chaetothyriales incertae sedis</taxon>
        <taxon>Neophaeococcomyces</taxon>
    </lineage>
</organism>
<evidence type="ECO:0000313" key="2">
    <source>
        <dbReference type="Proteomes" id="UP001172386"/>
    </source>
</evidence>
<comment type="caution">
    <text evidence="1">The sequence shown here is derived from an EMBL/GenBank/DDBJ whole genome shotgun (WGS) entry which is preliminary data.</text>
</comment>
<reference evidence="1" key="1">
    <citation type="submission" date="2022-10" db="EMBL/GenBank/DDBJ databases">
        <title>Culturing micro-colonial fungi from biological soil crusts in the Mojave desert and describing Neophaeococcomyces mojavensis, and introducing the new genera and species Taxawa tesnikishii.</title>
        <authorList>
            <person name="Kurbessoian T."/>
            <person name="Stajich J.E."/>
        </authorList>
    </citation>
    <scope>NUCLEOTIDE SEQUENCE</scope>
    <source>
        <strain evidence="1">JES_112</strain>
    </source>
</reference>
<evidence type="ECO:0000313" key="1">
    <source>
        <dbReference type="EMBL" id="KAJ9661325.1"/>
    </source>
</evidence>
<name>A0ACC3AFW7_9EURO</name>